<evidence type="ECO:0000313" key="4">
    <source>
        <dbReference type="Proteomes" id="UP000650511"/>
    </source>
</evidence>
<dbReference type="Proteomes" id="UP000650511">
    <property type="component" value="Unassembled WGS sequence"/>
</dbReference>
<name>A0A8J3ESN8_9ACTN</name>
<feature type="compositionally biased region" description="Low complexity" evidence="1">
    <location>
        <begin position="153"/>
        <end position="183"/>
    </location>
</feature>
<dbReference type="InterPro" id="IPR023393">
    <property type="entry name" value="START-like_dom_sf"/>
</dbReference>
<proteinExistence type="predicted"/>
<dbReference type="PANTHER" id="PTHR38588">
    <property type="entry name" value="BLL0334 PROTEIN"/>
    <property type="match status" value="1"/>
</dbReference>
<evidence type="ECO:0000256" key="1">
    <source>
        <dbReference type="SAM" id="MobiDB-lite"/>
    </source>
</evidence>
<dbReference type="EMBL" id="BMHA01000001">
    <property type="protein sequence ID" value="GGI03411.1"/>
    <property type="molecule type" value="Genomic_DNA"/>
</dbReference>
<dbReference type="InterPro" id="IPR010419">
    <property type="entry name" value="CO_DH_gsu"/>
</dbReference>
<dbReference type="PANTHER" id="PTHR38588:SF1">
    <property type="entry name" value="BLL0334 PROTEIN"/>
    <property type="match status" value="1"/>
</dbReference>
<dbReference type="SUPFAM" id="SSF55961">
    <property type="entry name" value="Bet v1-like"/>
    <property type="match status" value="1"/>
</dbReference>
<feature type="region of interest" description="Disordered" evidence="1">
    <location>
        <begin position="149"/>
        <end position="183"/>
    </location>
</feature>
<evidence type="ECO:0000256" key="2">
    <source>
        <dbReference type="SAM" id="Phobius"/>
    </source>
</evidence>
<sequence length="256" mass="26323">MEFTNEFTVPTDVDTAFATLTDLERVAPCLPGAQLEEVDGDVHTGRVKVKVGPISMTYRGQARLVEADADARHARIEASGKETRGTGTARADVTADLRQQGDHTLVTVVTDLAVTGKPAQFGRGVMAEVGTKIIDAFAERLRELLGEDEAPDTAEPATSPAAPPDAAAAGPAADDAPTVPGRGEAALTGAAAVGAAAPATPVVGGPRRIAPDPFRADDALDLVDVAGSATLKRLLPVLAAALVAILTVVLWRRRAG</sequence>
<keyword evidence="2" id="KW-0472">Membrane</keyword>
<dbReference type="Pfam" id="PF06240">
    <property type="entry name" value="COXG"/>
    <property type="match status" value="1"/>
</dbReference>
<evidence type="ECO:0008006" key="5">
    <source>
        <dbReference type="Google" id="ProtNLM"/>
    </source>
</evidence>
<feature type="transmembrane region" description="Helical" evidence="2">
    <location>
        <begin position="234"/>
        <end position="251"/>
    </location>
</feature>
<comment type="caution">
    <text evidence="3">The sequence shown here is derived from an EMBL/GenBank/DDBJ whole genome shotgun (WGS) entry which is preliminary data.</text>
</comment>
<dbReference type="RefSeq" id="WP_130648409.1">
    <property type="nucleotide sequence ID" value="NZ_BMHA01000001.1"/>
</dbReference>
<dbReference type="Gene3D" id="3.30.530.20">
    <property type="match status" value="1"/>
</dbReference>
<organism evidence="3 4">
    <name type="scientific">Egicoccus halophilus</name>
    <dbReference type="NCBI Taxonomy" id="1670830"/>
    <lineage>
        <taxon>Bacteria</taxon>
        <taxon>Bacillati</taxon>
        <taxon>Actinomycetota</taxon>
        <taxon>Nitriliruptoria</taxon>
        <taxon>Egicoccales</taxon>
        <taxon>Egicoccaceae</taxon>
        <taxon>Egicoccus</taxon>
    </lineage>
</organism>
<gene>
    <name evidence="3" type="ORF">GCM10011354_03900</name>
</gene>
<keyword evidence="2" id="KW-1133">Transmembrane helix</keyword>
<evidence type="ECO:0000313" key="3">
    <source>
        <dbReference type="EMBL" id="GGI03411.1"/>
    </source>
</evidence>
<reference evidence="3" key="2">
    <citation type="submission" date="2020-09" db="EMBL/GenBank/DDBJ databases">
        <authorList>
            <person name="Sun Q."/>
            <person name="Zhou Y."/>
        </authorList>
    </citation>
    <scope>NUCLEOTIDE SEQUENCE</scope>
    <source>
        <strain evidence="3">CGMCC 1.14988</strain>
    </source>
</reference>
<dbReference type="OrthoDB" id="9808623at2"/>
<keyword evidence="4" id="KW-1185">Reference proteome</keyword>
<protein>
    <recommendedName>
        <fullName evidence="5">Carbon monoxide dehydrogenase subunit G</fullName>
    </recommendedName>
</protein>
<reference evidence="3" key="1">
    <citation type="journal article" date="2014" name="Int. J. Syst. Evol. Microbiol.">
        <title>Complete genome sequence of Corynebacterium casei LMG S-19264T (=DSM 44701T), isolated from a smear-ripened cheese.</title>
        <authorList>
            <consortium name="US DOE Joint Genome Institute (JGI-PGF)"/>
            <person name="Walter F."/>
            <person name="Albersmeier A."/>
            <person name="Kalinowski J."/>
            <person name="Ruckert C."/>
        </authorList>
    </citation>
    <scope>NUCLEOTIDE SEQUENCE</scope>
    <source>
        <strain evidence="3">CGMCC 1.14988</strain>
    </source>
</reference>
<dbReference type="CDD" id="cd07823">
    <property type="entry name" value="SRPBCC_5"/>
    <property type="match status" value="1"/>
</dbReference>
<dbReference type="AlphaFoldDB" id="A0A8J3ESN8"/>
<keyword evidence="2" id="KW-0812">Transmembrane</keyword>
<accession>A0A8J3ESN8</accession>